<dbReference type="InterPro" id="IPR007899">
    <property type="entry name" value="CHAD_dom"/>
</dbReference>
<proteinExistence type="predicted"/>
<evidence type="ECO:0000259" key="2">
    <source>
        <dbReference type="PROSITE" id="PS51708"/>
    </source>
</evidence>
<dbReference type="InterPro" id="IPR033469">
    <property type="entry name" value="CYTH-like_dom_sf"/>
</dbReference>
<dbReference type="Gene3D" id="2.40.320.10">
    <property type="entry name" value="Hypothetical Protein Pfu-838710-001"/>
    <property type="match status" value="1"/>
</dbReference>
<dbReference type="AlphaFoldDB" id="A0A849P4D8"/>
<dbReference type="EMBL" id="JABGBN010000005">
    <property type="protein sequence ID" value="NOL51936.1"/>
    <property type="molecule type" value="Genomic_DNA"/>
</dbReference>
<reference evidence="3 4" key="1">
    <citation type="submission" date="2020-05" db="EMBL/GenBank/DDBJ databases">
        <authorList>
            <person name="Niu N."/>
        </authorList>
    </citation>
    <scope>NUCLEOTIDE SEQUENCE [LARGE SCALE GENOMIC DNA]</scope>
    <source>
        <strain evidence="3 4">3340-03</strain>
    </source>
</reference>
<evidence type="ECO:0000313" key="3">
    <source>
        <dbReference type="EMBL" id="NOL51936.1"/>
    </source>
</evidence>
<evidence type="ECO:0000313" key="4">
    <source>
        <dbReference type="Proteomes" id="UP000537862"/>
    </source>
</evidence>
<accession>A0A849P4D8</accession>
<dbReference type="CDD" id="cd07756">
    <property type="entry name" value="CYTH-like_Pase_CHAD"/>
    <property type="match status" value="1"/>
</dbReference>
<dbReference type="GO" id="GO:0050355">
    <property type="term" value="F:inorganic triphosphate phosphatase activity"/>
    <property type="evidence" value="ECO:0007669"/>
    <property type="project" value="InterPro"/>
</dbReference>
<dbReference type="Pfam" id="PF01928">
    <property type="entry name" value="CYTH"/>
    <property type="match status" value="1"/>
</dbReference>
<feature type="domain" description="CHAD" evidence="2">
    <location>
        <begin position="227"/>
        <end position="537"/>
    </location>
</feature>
<dbReference type="PROSITE" id="PS51707">
    <property type="entry name" value="CYTH"/>
    <property type="match status" value="1"/>
</dbReference>
<gene>
    <name evidence="3" type="ORF">HKX39_07100</name>
</gene>
<dbReference type="Gene3D" id="1.40.20.10">
    <property type="entry name" value="CHAD domain"/>
    <property type="match status" value="1"/>
</dbReference>
<comment type="caution">
    <text evidence="3">The sequence shown here is derived from an EMBL/GenBank/DDBJ whole genome shotgun (WGS) entry which is preliminary data.</text>
</comment>
<dbReference type="Pfam" id="PF05235">
    <property type="entry name" value="CHAD"/>
    <property type="match status" value="1"/>
</dbReference>
<dbReference type="GO" id="GO:0046872">
    <property type="term" value="F:metal ion binding"/>
    <property type="evidence" value="ECO:0007669"/>
    <property type="project" value="TreeGrafter"/>
</dbReference>
<evidence type="ECO:0000259" key="1">
    <source>
        <dbReference type="PROSITE" id="PS51707"/>
    </source>
</evidence>
<dbReference type="SMART" id="SM01118">
    <property type="entry name" value="CYTH"/>
    <property type="match status" value="1"/>
</dbReference>
<dbReference type="SUPFAM" id="SSF55154">
    <property type="entry name" value="CYTH-like phosphatases"/>
    <property type="match status" value="1"/>
</dbReference>
<dbReference type="InterPro" id="IPR023577">
    <property type="entry name" value="CYTH_domain"/>
</dbReference>
<feature type="domain" description="CYTH" evidence="1">
    <location>
        <begin position="1"/>
        <end position="191"/>
    </location>
</feature>
<dbReference type="RefSeq" id="WP_171680637.1">
    <property type="nucleotide sequence ID" value="NZ_JABGBN010000005.1"/>
</dbReference>
<dbReference type="SMART" id="SM00880">
    <property type="entry name" value="CHAD"/>
    <property type="match status" value="1"/>
</dbReference>
<dbReference type="PANTHER" id="PTHR39569:SF1">
    <property type="entry name" value="INORGANIC TRIPHOSPHATASE"/>
    <property type="match status" value="1"/>
</dbReference>
<dbReference type="PANTHER" id="PTHR39569">
    <property type="entry name" value="INORGANIC TRIPHOSPHATASE"/>
    <property type="match status" value="1"/>
</dbReference>
<name>A0A849P4D8_9BURK</name>
<protein>
    <submittedName>
        <fullName evidence="3">CYTH and CHAD domain-containing protein</fullName>
    </submittedName>
</protein>
<dbReference type="PROSITE" id="PS51708">
    <property type="entry name" value="CHAD"/>
    <property type="match status" value="1"/>
</dbReference>
<dbReference type="Proteomes" id="UP000537862">
    <property type="component" value="Unassembled WGS sequence"/>
</dbReference>
<keyword evidence="4" id="KW-1185">Reference proteome</keyword>
<dbReference type="InterPro" id="IPR038186">
    <property type="entry name" value="CHAD_dom_sf"/>
</dbReference>
<dbReference type="InterPro" id="IPR039013">
    <property type="entry name" value="YgiF"/>
</dbReference>
<organism evidence="3 4">
    <name type="scientific">Pelistega suis</name>
    <dbReference type="NCBI Taxonomy" id="1631957"/>
    <lineage>
        <taxon>Bacteria</taxon>
        <taxon>Pseudomonadati</taxon>
        <taxon>Pseudomonadota</taxon>
        <taxon>Betaproteobacteria</taxon>
        <taxon>Burkholderiales</taxon>
        <taxon>Alcaligenaceae</taxon>
        <taxon>Pelistega</taxon>
    </lineage>
</organism>
<sequence length="537" mass="60899">MSEQELKLHVPRKSRQKISSALANAESITLRAMYFDTADRQLAKAKAAIRLRQEGEDWIQTLKMAGANSLSRLELNHHRPGPILDLSLYAGTAAEPLLTKLSKPLELRYETDIVRLLKKQRTRKGTVEIAYDTGVVRAGHLELPIHEVEFELVSGNVEAIFDLGMRWLNDYQLILDVRSKAHRGDALANIITKINSADEAHKEAVELQEITRLWNERKAQAYSLDKNLSATQALCRLTEECIEQISLNAAYLAEVDTDGISTIAKAEHVHQLRVGMRRLVSNWKLFAKNAHLPEDTLQAKLKQFLAEFGATRDTDVMLATILPHLQKAGMPVITVDHYQGKSATEIARLPEFQAFLVQLLAWTTTAPSQDPIDAKDEDDTAINDDAIDITASTTLVDELNIIPLIPSVAPHNLRKTLEKRLNNWNKSIVRHWRYNDKNDIEAYHDVRKKIKRMRYGLNVYEALEPQANLNNYIKRLAKAQETFGELNDYASALEYFSKLTPTHPEAWFAVGWLSAQLKRLKQDADTTLKALPHKIDF</sequence>